<dbReference type="InterPro" id="IPR008948">
    <property type="entry name" value="L-Aspartase-like"/>
</dbReference>
<dbReference type="InterPro" id="IPR022761">
    <property type="entry name" value="Fumarate_lyase_N"/>
</dbReference>
<dbReference type="PANTHER" id="PTHR43814:SF1">
    <property type="entry name" value="ARGININOSUCCINATE LYASE"/>
    <property type="match status" value="1"/>
</dbReference>
<evidence type="ECO:0000259" key="1">
    <source>
        <dbReference type="Pfam" id="PF00206"/>
    </source>
</evidence>
<evidence type="ECO:0000313" key="3">
    <source>
        <dbReference type="Proteomes" id="UP000054053"/>
    </source>
</evidence>
<organism evidence="2 3">
    <name type="scientific">Ustilaginoidea virens</name>
    <name type="common">Rice false smut fungus</name>
    <name type="synonym">Villosiclava virens</name>
    <dbReference type="NCBI Taxonomy" id="1159556"/>
    <lineage>
        <taxon>Eukaryota</taxon>
        <taxon>Fungi</taxon>
        <taxon>Dikarya</taxon>
        <taxon>Ascomycota</taxon>
        <taxon>Pezizomycotina</taxon>
        <taxon>Sordariomycetes</taxon>
        <taxon>Hypocreomycetidae</taxon>
        <taxon>Hypocreales</taxon>
        <taxon>Clavicipitaceae</taxon>
        <taxon>Ustilaginoidea</taxon>
    </lineage>
</organism>
<dbReference type="SUPFAM" id="SSF48557">
    <property type="entry name" value="L-aspartase-like"/>
    <property type="match status" value="1"/>
</dbReference>
<gene>
    <name evidence="2" type="ORF">UVI_02019480</name>
</gene>
<protein>
    <recommendedName>
        <fullName evidence="1">Fumarate lyase N-terminal domain-containing protein</fullName>
    </recommendedName>
</protein>
<sequence>MAGGMGPLMHQYNASISYDSPLYKEGILGSIAFARANAKSGMTSKDDFAEIERDLHDILKEWEADAFVIKPNGEDVRALLDHFLYRG</sequence>
<reference evidence="3" key="1">
    <citation type="journal article" date="2016" name="Genome Announc.">
        <title>Genome sequence of Ustilaginoidea virens IPU010, a rice pathogenic fungus causing false smut.</title>
        <authorList>
            <person name="Kumagai T."/>
            <person name="Ishii T."/>
            <person name="Terai G."/>
            <person name="Umemura M."/>
            <person name="Machida M."/>
            <person name="Asai K."/>
        </authorList>
    </citation>
    <scope>NUCLEOTIDE SEQUENCE [LARGE SCALE GENOMIC DNA]</scope>
    <source>
        <strain evidence="3">IPU010</strain>
    </source>
</reference>
<dbReference type="GO" id="GO:0005829">
    <property type="term" value="C:cytosol"/>
    <property type="evidence" value="ECO:0007669"/>
    <property type="project" value="TreeGrafter"/>
</dbReference>
<dbReference type="Gene3D" id="1.10.275.10">
    <property type="entry name" value="Fumarase/aspartase (N-terminal domain)"/>
    <property type="match status" value="1"/>
</dbReference>
<name>A0A1B5KZW4_USTVR</name>
<dbReference type="InterPro" id="IPR009049">
    <property type="entry name" value="Argininosuccinate_lyase"/>
</dbReference>
<accession>A0A1B5KZW4</accession>
<dbReference type="GO" id="GO:0004056">
    <property type="term" value="F:argininosuccinate lyase activity"/>
    <property type="evidence" value="ECO:0007669"/>
    <property type="project" value="InterPro"/>
</dbReference>
<dbReference type="Pfam" id="PF00206">
    <property type="entry name" value="Lyase_1"/>
    <property type="match status" value="1"/>
</dbReference>
<dbReference type="Proteomes" id="UP000054053">
    <property type="component" value="Unassembled WGS sequence"/>
</dbReference>
<comment type="caution">
    <text evidence="2">The sequence shown here is derived from an EMBL/GenBank/DDBJ whole genome shotgun (WGS) entry which is preliminary data.</text>
</comment>
<dbReference type="InterPro" id="IPR024083">
    <property type="entry name" value="Fumarase/histidase_N"/>
</dbReference>
<dbReference type="GO" id="GO:0042450">
    <property type="term" value="P:L-arginine biosynthetic process via ornithine"/>
    <property type="evidence" value="ECO:0007669"/>
    <property type="project" value="InterPro"/>
</dbReference>
<feature type="domain" description="Fumarate lyase N-terminal" evidence="1">
    <location>
        <begin position="7"/>
        <end position="76"/>
    </location>
</feature>
<dbReference type="AlphaFoldDB" id="A0A1B5KZW4"/>
<proteinExistence type="predicted"/>
<dbReference type="EMBL" id="BBTG02000007">
    <property type="protein sequence ID" value="GAO16614.1"/>
    <property type="molecule type" value="Genomic_DNA"/>
</dbReference>
<dbReference type="PANTHER" id="PTHR43814">
    <property type="entry name" value="ARGININOSUCCINATE LYASE"/>
    <property type="match status" value="1"/>
</dbReference>
<evidence type="ECO:0000313" key="2">
    <source>
        <dbReference type="EMBL" id="GAO16614.1"/>
    </source>
</evidence>